<organism evidence="1 2">
    <name type="scientific">Actinomadura luzonensis</name>
    <dbReference type="NCBI Taxonomy" id="2805427"/>
    <lineage>
        <taxon>Bacteria</taxon>
        <taxon>Bacillati</taxon>
        <taxon>Actinomycetota</taxon>
        <taxon>Actinomycetes</taxon>
        <taxon>Streptosporangiales</taxon>
        <taxon>Thermomonosporaceae</taxon>
        <taxon>Actinomadura</taxon>
    </lineage>
</organism>
<keyword evidence="2" id="KW-1185">Reference proteome</keyword>
<name>A0ABT0GAA6_9ACTN</name>
<accession>A0ABT0GAA6</accession>
<proteinExistence type="predicted"/>
<sequence length="66" mass="7366">MDPDLYLYAEKARARELHAAAARHRAAAQAARESGSSPWRARLGWALVEAGLRLVHTNTRHHATDH</sequence>
<dbReference type="Proteomes" id="UP001317259">
    <property type="component" value="Unassembled WGS sequence"/>
</dbReference>
<comment type="caution">
    <text evidence="1">The sequence shown here is derived from an EMBL/GenBank/DDBJ whole genome shotgun (WGS) entry which is preliminary data.</text>
</comment>
<evidence type="ECO:0000313" key="2">
    <source>
        <dbReference type="Proteomes" id="UP001317259"/>
    </source>
</evidence>
<gene>
    <name evidence="1" type="ORF">MF672_045555</name>
</gene>
<evidence type="ECO:0000313" key="1">
    <source>
        <dbReference type="EMBL" id="MCK2221023.1"/>
    </source>
</evidence>
<dbReference type="RefSeq" id="WP_242374666.1">
    <property type="nucleotide sequence ID" value="NZ_JAKRKC020000003.1"/>
</dbReference>
<reference evidence="1 2" key="1">
    <citation type="submission" date="2022-04" db="EMBL/GenBank/DDBJ databases">
        <title>Genome draft of Actinomadura sp. ATCC 31491.</title>
        <authorList>
            <person name="Shi X."/>
            <person name="Du Y."/>
        </authorList>
    </citation>
    <scope>NUCLEOTIDE SEQUENCE [LARGE SCALE GENOMIC DNA]</scope>
    <source>
        <strain evidence="1 2">ATCC 31491</strain>
    </source>
</reference>
<dbReference type="EMBL" id="JAKRKC020000003">
    <property type="protein sequence ID" value="MCK2221023.1"/>
    <property type="molecule type" value="Genomic_DNA"/>
</dbReference>
<protein>
    <submittedName>
        <fullName evidence="1">Uncharacterized protein</fullName>
    </submittedName>
</protein>